<feature type="transmembrane region" description="Helical" evidence="1">
    <location>
        <begin position="58"/>
        <end position="80"/>
    </location>
</feature>
<organism evidence="2">
    <name type="scientific">Solanum chacoense</name>
    <name type="common">Chaco potato</name>
    <dbReference type="NCBI Taxonomy" id="4108"/>
    <lineage>
        <taxon>Eukaryota</taxon>
        <taxon>Viridiplantae</taxon>
        <taxon>Streptophyta</taxon>
        <taxon>Embryophyta</taxon>
        <taxon>Tracheophyta</taxon>
        <taxon>Spermatophyta</taxon>
        <taxon>Magnoliopsida</taxon>
        <taxon>eudicotyledons</taxon>
        <taxon>Gunneridae</taxon>
        <taxon>Pentapetalae</taxon>
        <taxon>asterids</taxon>
        <taxon>lamiids</taxon>
        <taxon>Solanales</taxon>
        <taxon>Solanaceae</taxon>
        <taxon>Solanoideae</taxon>
        <taxon>Solaneae</taxon>
        <taxon>Solanum</taxon>
    </lineage>
</organism>
<dbReference type="AlphaFoldDB" id="A0A0V0GI76"/>
<evidence type="ECO:0000256" key="1">
    <source>
        <dbReference type="SAM" id="Phobius"/>
    </source>
</evidence>
<keyword evidence="1" id="KW-0812">Transmembrane</keyword>
<sequence length="82" mass="9402">MLMIFHLSLEFKISVESLLLNLKSYGTLLVQLFSPQFVSTLLVLLLKHLLVILALLNLLLFLLKILSLLVSLLVSCWVWEVH</sequence>
<proteinExistence type="predicted"/>
<keyword evidence="1" id="KW-0472">Membrane</keyword>
<feature type="transmembrane region" description="Helical" evidence="1">
    <location>
        <begin position="25"/>
        <end position="46"/>
    </location>
</feature>
<name>A0A0V0GI76_SOLCH</name>
<protein>
    <submittedName>
        <fullName evidence="2">Putative ovule protein</fullName>
    </submittedName>
</protein>
<dbReference type="EMBL" id="GEDG01037854">
    <property type="protein sequence ID" value="JAP07890.1"/>
    <property type="molecule type" value="Transcribed_RNA"/>
</dbReference>
<accession>A0A0V0GI76</accession>
<keyword evidence="1" id="KW-1133">Transmembrane helix</keyword>
<reference evidence="2" key="1">
    <citation type="submission" date="2015-12" db="EMBL/GenBank/DDBJ databases">
        <title>Gene expression during late stages of embryo sac development: a critical building block for successful pollen-pistil interactions.</title>
        <authorList>
            <person name="Liu Y."/>
            <person name="Joly V."/>
            <person name="Sabar M."/>
            <person name="Matton D.P."/>
        </authorList>
    </citation>
    <scope>NUCLEOTIDE SEQUENCE</scope>
</reference>
<evidence type="ECO:0000313" key="2">
    <source>
        <dbReference type="EMBL" id="JAP07890.1"/>
    </source>
</evidence>